<dbReference type="EMBL" id="LAZR01022216">
    <property type="protein sequence ID" value="KKL82647.1"/>
    <property type="molecule type" value="Genomic_DNA"/>
</dbReference>
<gene>
    <name evidence="1" type="ORF">LCGC14_1982700</name>
</gene>
<accession>A0A0F9I5H7</accession>
<evidence type="ECO:0000313" key="1">
    <source>
        <dbReference type="EMBL" id="KKL82647.1"/>
    </source>
</evidence>
<name>A0A0F9I5H7_9ZZZZ</name>
<reference evidence="1" key="1">
    <citation type="journal article" date="2015" name="Nature">
        <title>Complex archaea that bridge the gap between prokaryotes and eukaryotes.</title>
        <authorList>
            <person name="Spang A."/>
            <person name="Saw J.H."/>
            <person name="Jorgensen S.L."/>
            <person name="Zaremba-Niedzwiedzka K."/>
            <person name="Martijn J."/>
            <person name="Lind A.E."/>
            <person name="van Eijk R."/>
            <person name="Schleper C."/>
            <person name="Guy L."/>
            <person name="Ettema T.J."/>
        </authorList>
    </citation>
    <scope>NUCLEOTIDE SEQUENCE</scope>
</reference>
<proteinExistence type="predicted"/>
<dbReference type="AlphaFoldDB" id="A0A0F9I5H7"/>
<comment type="caution">
    <text evidence="1">The sequence shown here is derived from an EMBL/GenBank/DDBJ whole genome shotgun (WGS) entry which is preliminary data.</text>
</comment>
<sequence>MYRIESTIIERLKEQDLGIDDLLRGHAKTEDKTITISDTVTYRDDPYEIVTFENTDEAVVVQMKELGFDEKTIKAIQENAIKHNESIKILRFLEEKE</sequence>
<organism evidence="1">
    <name type="scientific">marine sediment metagenome</name>
    <dbReference type="NCBI Taxonomy" id="412755"/>
    <lineage>
        <taxon>unclassified sequences</taxon>
        <taxon>metagenomes</taxon>
        <taxon>ecological metagenomes</taxon>
    </lineage>
</organism>
<protein>
    <submittedName>
        <fullName evidence="1">Uncharacterized protein</fullName>
    </submittedName>
</protein>